<dbReference type="InterPro" id="IPR023271">
    <property type="entry name" value="Aquaporin-like"/>
</dbReference>
<feature type="transmembrane region" description="Helical" evidence="5">
    <location>
        <begin position="372"/>
        <end position="390"/>
    </location>
</feature>
<evidence type="ECO:0000313" key="7">
    <source>
        <dbReference type="Proteomes" id="UP001168552"/>
    </source>
</evidence>
<dbReference type="RefSeq" id="WP_320004795.1">
    <property type="nucleotide sequence ID" value="NZ_JAUHJS010000006.1"/>
</dbReference>
<evidence type="ECO:0000256" key="4">
    <source>
        <dbReference type="ARBA" id="ARBA00023136"/>
    </source>
</evidence>
<protein>
    <submittedName>
        <fullName evidence="6">Site-specific recombinase</fullName>
    </submittedName>
</protein>
<feature type="transmembrane region" description="Helical" evidence="5">
    <location>
        <begin position="340"/>
        <end position="360"/>
    </location>
</feature>
<organism evidence="6 7">
    <name type="scientific">Shiella aurantiaca</name>
    <dbReference type="NCBI Taxonomy" id="3058365"/>
    <lineage>
        <taxon>Bacteria</taxon>
        <taxon>Pseudomonadati</taxon>
        <taxon>Bacteroidota</taxon>
        <taxon>Cytophagia</taxon>
        <taxon>Cytophagales</taxon>
        <taxon>Shiellaceae</taxon>
        <taxon>Shiella</taxon>
    </lineage>
</organism>
<feature type="transmembrane region" description="Helical" evidence="5">
    <location>
        <begin position="594"/>
        <end position="622"/>
    </location>
</feature>
<proteinExistence type="predicted"/>
<evidence type="ECO:0000256" key="1">
    <source>
        <dbReference type="ARBA" id="ARBA00004141"/>
    </source>
</evidence>
<reference evidence="6" key="1">
    <citation type="submission" date="2023-06" db="EMBL/GenBank/DDBJ databases">
        <title>Cytophagales bacterium Strain LB-30, isolated from soil.</title>
        <authorList>
            <person name="Liu B."/>
        </authorList>
    </citation>
    <scope>NUCLEOTIDE SEQUENCE</scope>
    <source>
        <strain evidence="6">LB-30</strain>
    </source>
</reference>
<keyword evidence="3 5" id="KW-1133">Transmembrane helix</keyword>
<dbReference type="PIRSF" id="PIRSF015380">
    <property type="entry name" value="Site-sp_rcmb"/>
    <property type="match status" value="1"/>
</dbReference>
<evidence type="ECO:0000313" key="6">
    <source>
        <dbReference type="EMBL" id="MDN4166258.1"/>
    </source>
</evidence>
<name>A0ABT8F6Z3_9BACT</name>
<comment type="caution">
    <text evidence="6">The sequence shown here is derived from an EMBL/GenBank/DDBJ whole genome shotgun (WGS) entry which is preliminary data.</text>
</comment>
<dbReference type="EMBL" id="JAUHJS010000006">
    <property type="protein sequence ID" value="MDN4166258.1"/>
    <property type="molecule type" value="Genomic_DNA"/>
</dbReference>
<feature type="transmembrane region" description="Helical" evidence="5">
    <location>
        <begin position="431"/>
        <end position="452"/>
    </location>
</feature>
<sequence length="674" mass="76284">MKQVLKDIHLTAPTDAQLLIELIKELRPKRFSKKNAQNGVELLIALLKTEPQLAAALKEYLLRLLSDKNFKRLLTDSGILSNEGFFRETSKKISHAILPQVYAERDVTSLLNQLFYKKKDHSWVGEVPDSTWAELLQVLQFTETCYLDCDNPLLNQLLNSVLILSQRIATMGIEPELADKLPELEQFESPFLIQNRELTLYIEGFMRTGFDRTTENADYKHILVMLGQCEEYIYTIRKNKTKFGASLSLTYLLQRLTQHIDRVKTLLELVDISQDDFAFQREVIFFKKLVRAENRKNSLREHFEGNIELLAFQITEHAGKTGEHYITNSKKEWLSMFRSASAGGFIVGFLTIFKVLIYYLKLAPFGQAFLYSMNYSFGFIGIHITHSTLATKQPAMTASKIASSLDIKGASRELALNSLVQMIAQVSRSQFVAFVGNVLLAFPVAYGLSWLYQYLMGAPLAGEEKALLLLHELHPLESPALFHAGIAGVFLFLSGLISGYYDNKSIYNKIPQRIEQHWLLRKLMGQKLLSRFAAYLGDNMGSLAGNFFLGIFLGSIGTIGMFFGLPLDIRHITFSSGNFGLALASLGNQVSWQTLVTCILGIVGIGFMNFIVSFSLAIFVAIKSRKVNFKESRKLLIKLSEHFFLHPKDFFFPPKEVKEDTEEVSPPTKKVKAA</sequence>
<dbReference type="Gene3D" id="1.20.1080.10">
    <property type="entry name" value="Glycerol uptake facilitator protein"/>
    <property type="match status" value="1"/>
</dbReference>
<keyword evidence="4 5" id="KW-0472">Membrane</keyword>
<evidence type="ECO:0000256" key="2">
    <source>
        <dbReference type="ARBA" id="ARBA00022692"/>
    </source>
</evidence>
<evidence type="ECO:0000256" key="3">
    <source>
        <dbReference type="ARBA" id="ARBA00022989"/>
    </source>
</evidence>
<dbReference type="Pfam" id="PF10136">
    <property type="entry name" value="SpecificRecomb"/>
    <property type="match status" value="1"/>
</dbReference>
<keyword evidence="7" id="KW-1185">Reference proteome</keyword>
<dbReference type="InterPro" id="IPR011385">
    <property type="entry name" value="Site-sp_rcmbase"/>
</dbReference>
<accession>A0ABT8F6Z3</accession>
<feature type="transmembrane region" description="Helical" evidence="5">
    <location>
        <begin position="480"/>
        <end position="501"/>
    </location>
</feature>
<comment type="subcellular location">
    <subcellularLocation>
        <location evidence="1">Membrane</location>
        <topology evidence="1">Multi-pass membrane protein</topology>
    </subcellularLocation>
</comment>
<dbReference type="Proteomes" id="UP001168552">
    <property type="component" value="Unassembled WGS sequence"/>
</dbReference>
<keyword evidence="2 5" id="KW-0812">Transmembrane</keyword>
<evidence type="ECO:0000256" key="5">
    <source>
        <dbReference type="SAM" id="Phobius"/>
    </source>
</evidence>
<feature type="transmembrane region" description="Helical" evidence="5">
    <location>
        <begin position="547"/>
        <end position="567"/>
    </location>
</feature>
<gene>
    <name evidence="6" type="ORF">QWY31_12155</name>
</gene>